<proteinExistence type="predicted"/>
<name>A0A3P5WJI3_9RHOB</name>
<keyword evidence="2" id="KW-1185">Reference proteome</keyword>
<evidence type="ECO:0000313" key="1">
    <source>
        <dbReference type="EMBL" id="VDC19592.1"/>
    </source>
</evidence>
<reference evidence="1 2" key="1">
    <citation type="submission" date="2018-11" db="EMBL/GenBank/DDBJ databases">
        <authorList>
            <person name="Criscuolo A."/>
        </authorList>
    </citation>
    <scope>NUCLEOTIDE SEQUENCE [LARGE SCALE GENOMIC DNA]</scope>
    <source>
        <strain evidence="1">ACIP111625</strain>
    </source>
</reference>
<dbReference type="AlphaFoldDB" id="A0A3P5WJI3"/>
<sequence>MSLPRHATFTPIGEIVAQQVLPRLRHAQKLPLRISCIGIASYDDSGDVGSFDRTLVIGQCPSPEEAMMVASRRVAHDDILSDARAALRFRPRVMVIQDSDLGLVLAGEVRAGIVLWQQPVASDAEARRVVTEASRLRGMAFTATGRGDASSARDLRYRASLLEARLVDPFWRETADELLRLPEAA</sequence>
<dbReference type="RefSeq" id="WP_094463147.1">
    <property type="nucleotide sequence ID" value="NZ_UXAW01000030.1"/>
</dbReference>
<dbReference type="EMBL" id="UXAW01000030">
    <property type="protein sequence ID" value="VDC19592.1"/>
    <property type="molecule type" value="Genomic_DNA"/>
</dbReference>
<dbReference type="Proteomes" id="UP000277498">
    <property type="component" value="Unassembled WGS sequence"/>
</dbReference>
<evidence type="ECO:0000313" key="2">
    <source>
        <dbReference type="Proteomes" id="UP000277498"/>
    </source>
</evidence>
<accession>A0A3P5WJI3</accession>
<protein>
    <submittedName>
        <fullName evidence="1">Uncharacterized protein</fullName>
    </submittedName>
</protein>
<gene>
    <name evidence="1" type="ORF">XINFAN_00203</name>
</gene>
<organism evidence="1 2">
    <name type="scientific">Pseudogemmobacter humi</name>
    <dbReference type="NCBI Taxonomy" id="2483812"/>
    <lineage>
        <taxon>Bacteria</taxon>
        <taxon>Pseudomonadati</taxon>
        <taxon>Pseudomonadota</taxon>
        <taxon>Alphaproteobacteria</taxon>
        <taxon>Rhodobacterales</taxon>
        <taxon>Paracoccaceae</taxon>
        <taxon>Pseudogemmobacter</taxon>
    </lineage>
</organism>
<dbReference type="OrthoDB" id="7375890at2"/>